<dbReference type="InterPro" id="IPR047308">
    <property type="entry name" value="Closteroviridae_RdRp"/>
</dbReference>
<gene>
    <name evidence="13" type="primary">ORF1</name>
</gene>
<dbReference type="CDD" id="cd23253">
    <property type="entry name" value="Closteroviridae_RdRp"/>
    <property type="match status" value="1"/>
</dbReference>
<protein>
    <submittedName>
        <fullName evidence="13">330 kDa protein</fullName>
    </submittedName>
</protein>
<reference evidence="13" key="1">
    <citation type="journal article" date="2018" name="Arch. Virol.">
        <title>Identification of rehmannia virus 1, a novel putative member of the genus Closterovirus, from Rehmannia glutinosa.</title>
        <authorList>
            <person name="Kwon S.J."/>
            <person name="Jin M."/>
            <person name="Cho I.S."/>
            <person name="Yoon J.Y."/>
            <person name="Choi G.S."/>
        </authorList>
    </citation>
    <scope>NUCLEOTIDE SEQUENCE [LARGE SCALE GENOMIC DNA]</scope>
    <source>
        <strain evidence="13">Rg</strain>
    </source>
</reference>
<keyword evidence="3" id="KW-0548">Nucleotidyltransferase</keyword>
<evidence type="ECO:0000259" key="12">
    <source>
        <dbReference type="PROSITE" id="PS51743"/>
    </source>
</evidence>
<evidence type="ECO:0000256" key="5">
    <source>
        <dbReference type="ARBA" id="ARBA00022758"/>
    </source>
</evidence>
<sequence length="2925" mass="330357">MALAVFAVPVFTIGNLELPEVSFTFSAFGVVPTGACRAFDLPACYSADSEGAIVPVSAIGDGVRACPLLKASVASKVPFSVNRSHTPSYGPWFNKVVISSPVISDTSPNRVLYAKVDGTIKDSPSKCPVRRNVTIGGPHGFDVTRQFHDRKHSKTMIINPSNGDRIIVDRCVLSLNRGAIITGVTHDGGAYLLRSTPFSRKNFFRKGRIGETPLRSRVKSTFVQQKNHINVLPIDDICTYISPKVLAADLVTIQFGTAEPIIINTRTSQFVPFTAGQCDVVSTIGHPASEVRVSVETKPLSVSARPLSGVISLPKRKLKSLFELVDNEPLAIRGKIGLHYRHLSSFDKFKLSIEDYLSFYNPFDNDFFSSFECGGVCYNALPYSNDRVIIRRVGDGVVIARLPASRDYLSMYRMHLEKKFAGPLARRFSASKGFCYLNHLWYLCLISGHSFSSARGTFLKLGKYPRFSDFIATVGKYFSFPATRVGLMGYFSAASTFHCDNFKGRVHWGSYRRLRFSRIGGETEGANEDLPNVVSPLEKERMIAQLIDTARGHKDSLLLKKLEVDLVDHISRLKRSQSDKPERRVPFHLTEQQQTVLVRDYPQYDLLFTHSSHSDHPMAAASRFLENSCLVDKCGDNVSDIGGCPLYHYHNSKMKRVHVCRPVLDSKDAQRRVIRNFEFKKSGRGSSKEPESNVYVNSLHSSCSLTVSECTHETPSMMMVQVYDIPLRELCEAMIKKNASVCHITMVTPGEILDKRECFHHDLLGCDISIDVHGDSITYKFGASCYTHDLSVILSYMTTPVLLLNNHLFSVEMVEVRCGVNYYVVTRSDVCPAMDCEKTIRFQRCCLDLVKVKLPRFCKKSRKCLPGVDLIYVDRKFVERVYEYVVGNCSVINSKTFEWTWNFVKSSKSRVVISGKIIHRDVSINLENLEPFVVVMLAAGVRSRVASEYLAKNISMFAGDASFCEIVGFTISEKLKDIKRQMNKFVCDTFRKVFADSLLMEFLDIDDSLEYLDVYSELTVRIRTSGFGAIPINEPEIMLADRSTRDTTDALIQERVRELYNPPHVKRAVDGKQRSGGLYGGSNMTSPQLFEIVRTALGKVCLSSSTFYRQMLLKLLDSVYGGKAFSLLRRVFALIRSVSSYLSTDELTNLIGKAIECFSAKTRRTACFFYELYLACSSKGVSSLGNFVTLCSELSSKLVAFGGSFKLYFEPLLEFFKLVKDWSFFEGQQALPFESFAIVLKRMIYDLKRYACGELTKSQLFNRILFDMIFEHSLNSLISLKIGVADTLLKDMFIRTVSSLVADGVLDGYDMTLFSFVKLTALIPMFVRKLIVSFFDDDLCEYVGIVKHGVSDLSAAEYIARLFVHNVQGHFMHCKEWIIDLISTIRERTDESLNHLLARVDEYISERVSAAVSKTLDGLRGRVTDNTVFKTTANSYRKVSRVVKKVYGFSKHFSALDGDSDVYYSADSDCESSYRGGLRGGGIPSVLSSVIRISGAAMRVVWRFLVREVKYLMGTIVQDFSLSTMISSLYEIRRELLRCRALREVPIIGAVENFGAMLWARVFAFGMVIGPTYSASGVTGVLRVCLGRVAEDCRSSEFLFFELPLYLLDFYLHSGHPLTIALKIISKMIVFSFGESYACELMVVGKARPDVFVHIDEVNTPSARSEQEIEELLDDDFGSRSFPDLSYFESRERIVSGLRGGGHPCSILSLFLRALAWLMRRLCRMSLLRFFFSFSLSSFLSSIVGNEQAGVVSKAIAFLLLLRDPKLASIRLLRVFSQLRSARRSCVFRSLFSYVLKAEELFTRLLYGEPTVQGNRQLFRRVAVSAREATCVSRGEIITSYENIAELRHDLDATFKNFLPTPDRADTREDGGSEVELPRVAECDVPKRSEEIERADLTPYVADILENAEDAARSSNEVVRPVRKMRNSSKCCKFLNLQNISSTVPSLSSGSLGTFRKCTLAIREFYYAQEMVIFSVHSKLLSYYEELEVVDFDRRLAGCHQDVDLLVYDPSKGAAVNHESRLVKRGTFADHQFFFSRNGLRPYDCKMQLNQPALFHAQTKFLAANEFLASCESHSTLTFKNLDVEIKLFEAPPGGGKTTSLIELYLERRVDFKTFIVTANKNSQVEITERVSKLIDSDSPAFDKKSVMTMDSYLMNRCGDTCDILFVDECFMVHAGEVLAIINKTMCKVAILFGDSKQIHYIERDELVSTIYHDIDGFIQDFCRVYGEVSYRCPWDVCEWLSKVYDRRIASNNRESVGRSSVRIAPIESVDDVPYTEGAKYLTYTQSEKSDISRRFSREKKRVDVSTVHEAQGETFKRVILVRSKFQEDAPFVSLNHIVVALSRHVESLCYHVLSSRVYDDTSAAINTMLDIAEKFRTMPRSFETSSISVDIVGEYPDDSRCKALSSPLDSINSFLNDVLPGSNAINFGDLSAEMSSQPFDSGVDGIVIRDAGNEKVYDDHTNQRVSIIRSQAIPPRTPSLQENLYSFESRNYNFLTCERYSSPSLFGKAMARNLVERCFNTDKFLEYKNSPIRLSTGALLKWMQKRDASQIKALQSELTKPLDLSTAIHYFKLMVKRDAKVKLDSTCLTKHSAAQNIMFHAKAVNSLFSPCFDEFKNRFMCSLKKHIVFFTEMDNRSFARVVNALVGSDDAGLHVGEVDFSKFDKSQDIFVKEFEREVYLLLGFDEELLQLWMEGEYSAKATTLDSKLSFEVKNQRRSGASNTWIGNSVVTLGILSMYYKVDELLALFISGDDSLMYSHKPIANHAEAICAETGFETKFLSPSVPYFCSKFVVHCGFKTFFVPDPYKLMVKLGAVRKELTDRDLFEVFVSFKDLTKDLGDERVLEKLNYLMMAKYNCNSDYALPALRSIHCLASNFSSFSKLFELSSGWIVIPRMNSYYKKLVNLGAYKEVYQTPFGEQYFIAW</sequence>
<dbReference type="Pfam" id="PF01443">
    <property type="entry name" value="Viral_helicase1"/>
    <property type="match status" value="1"/>
</dbReference>
<keyword evidence="6" id="KW-0378">Hydrolase</keyword>
<comment type="catalytic activity">
    <reaction evidence="9">
        <text>ATP + H2O = ADP + phosphate + H(+)</text>
        <dbReference type="Rhea" id="RHEA:13065"/>
        <dbReference type="ChEBI" id="CHEBI:15377"/>
        <dbReference type="ChEBI" id="CHEBI:15378"/>
        <dbReference type="ChEBI" id="CHEBI:30616"/>
        <dbReference type="ChEBI" id="CHEBI:43474"/>
        <dbReference type="ChEBI" id="CHEBI:456216"/>
        <dbReference type="EC" id="3.6.4.13"/>
    </reaction>
</comment>
<dbReference type="GO" id="GO:0005524">
    <property type="term" value="F:ATP binding"/>
    <property type="evidence" value="ECO:0007669"/>
    <property type="project" value="UniProtKB-KW"/>
</dbReference>
<keyword evidence="1" id="KW-0696">RNA-directed RNA polymerase</keyword>
<dbReference type="GeneID" id="41702730"/>
<dbReference type="SUPFAM" id="SSF56672">
    <property type="entry name" value="DNA/RNA polymerases"/>
    <property type="match status" value="1"/>
</dbReference>
<dbReference type="InterPro" id="IPR001788">
    <property type="entry name" value="RNA-dep_RNA_pol_alsuvir"/>
</dbReference>
<dbReference type="PROSITE" id="PS50507">
    <property type="entry name" value="RDRP_SSRNA_POS"/>
    <property type="match status" value="1"/>
</dbReference>
<dbReference type="Pfam" id="PF01660">
    <property type="entry name" value="Vmethyltransf"/>
    <property type="match status" value="1"/>
</dbReference>
<evidence type="ECO:0000256" key="7">
    <source>
        <dbReference type="ARBA" id="ARBA00022840"/>
    </source>
</evidence>
<evidence type="ECO:0000256" key="2">
    <source>
        <dbReference type="ARBA" id="ARBA00022679"/>
    </source>
</evidence>
<dbReference type="Gene3D" id="3.40.50.300">
    <property type="entry name" value="P-loop containing nucleotide triphosphate hydrolases"/>
    <property type="match status" value="2"/>
</dbReference>
<evidence type="ECO:0000256" key="3">
    <source>
        <dbReference type="ARBA" id="ARBA00022695"/>
    </source>
</evidence>
<dbReference type="InterPro" id="IPR027417">
    <property type="entry name" value="P-loop_NTPase"/>
</dbReference>
<evidence type="ECO:0000259" key="10">
    <source>
        <dbReference type="PROSITE" id="PS50507"/>
    </source>
</evidence>
<evidence type="ECO:0000259" key="11">
    <source>
        <dbReference type="PROSITE" id="PS51657"/>
    </source>
</evidence>
<dbReference type="GO" id="GO:0003968">
    <property type="term" value="F:RNA-directed RNA polymerase activity"/>
    <property type="evidence" value="ECO:0007669"/>
    <property type="project" value="UniProtKB-KW"/>
</dbReference>
<proteinExistence type="predicted"/>
<reference evidence="13" key="2">
    <citation type="submission" date="2018-03" db="EMBL/GenBank/DDBJ databases">
        <authorList>
            <person name="Keele B.F."/>
        </authorList>
    </citation>
    <scope>NUCLEOTIDE SEQUENCE</scope>
    <source>
        <strain evidence="13">Rg</strain>
    </source>
</reference>
<evidence type="ECO:0000256" key="6">
    <source>
        <dbReference type="ARBA" id="ARBA00022801"/>
    </source>
</evidence>
<evidence type="ECO:0000256" key="1">
    <source>
        <dbReference type="ARBA" id="ARBA00022484"/>
    </source>
</evidence>
<dbReference type="GO" id="GO:0003723">
    <property type="term" value="F:RNA binding"/>
    <property type="evidence" value="ECO:0007669"/>
    <property type="project" value="InterPro"/>
</dbReference>
<dbReference type="InterPro" id="IPR040910">
    <property type="entry name" value="Zemlya"/>
</dbReference>
<dbReference type="Proteomes" id="UP000290229">
    <property type="component" value="Segment"/>
</dbReference>
<dbReference type="GO" id="GO:0003724">
    <property type="term" value="F:RNA helicase activity"/>
    <property type="evidence" value="ECO:0007669"/>
    <property type="project" value="UniProtKB-EC"/>
</dbReference>
<dbReference type="GO" id="GO:0016787">
    <property type="term" value="F:hydrolase activity"/>
    <property type="evidence" value="ECO:0007669"/>
    <property type="project" value="UniProtKB-KW"/>
</dbReference>
<dbReference type="Pfam" id="PF17646">
    <property type="entry name" value="Zemlya"/>
    <property type="match status" value="1"/>
</dbReference>
<evidence type="ECO:0000256" key="4">
    <source>
        <dbReference type="ARBA" id="ARBA00022741"/>
    </source>
</evidence>
<organism evidence="13">
    <name type="scientific">Rehmannia virus 1</name>
    <dbReference type="NCBI Taxonomy" id="2316740"/>
    <lineage>
        <taxon>Viruses</taxon>
        <taxon>Riboviria</taxon>
        <taxon>Orthornavirae</taxon>
        <taxon>Kitrinoviricota</taxon>
        <taxon>Alsuviricetes</taxon>
        <taxon>Martellivirales</taxon>
        <taxon>Closteroviridae</taxon>
        <taxon>Closterovirus</taxon>
        <taxon>Closterovirus rehmanniae</taxon>
    </lineage>
</organism>
<dbReference type="PROSITE" id="PS51743">
    <property type="entry name" value="ALPHAVIRUS_MT"/>
    <property type="match status" value="1"/>
</dbReference>
<feature type="domain" description="Alphavirus-like MT" evidence="12">
    <location>
        <begin position="607"/>
        <end position="797"/>
    </location>
</feature>
<keyword evidence="4" id="KW-0547">Nucleotide-binding</keyword>
<name>A0A385HW49_9CLOS</name>
<dbReference type="GO" id="GO:0006351">
    <property type="term" value="P:DNA-templated transcription"/>
    <property type="evidence" value="ECO:0007669"/>
    <property type="project" value="InterPro"/>
</dbReference>
<feature type="domain" description="RdRp catalytic" evidence="10">
    <location>
        <begin position="2654"/>
        <end position="2767"/>
    </location>
</feature>
<keyword evidence="2" id="KW-0808">Transferase</keyword>
<dbReference type="InterPro" id="IPR007094">
    <property type="entry name" value="RNA-dir_pol_PSvirus"/>
</dbReference>
<dbReference type="GO" id="GO:0039694">
    <property type="term" value="P:viral RNA genome replication"/>
    <property type="evidence" value="ECO:0007669"/>
    <property type="project" value="InterPro"/>
</dbReference>
<dbReference type="SUPFAM" id="SSF52540">
    <property type="entry name" value="P-loop containing nucleoside triphosphate hydrolases"/>
    <property type="match status" value="2"/>
</dbReference>
<dbReference type="InterPro" id="IPR002588">
    <property type="entry name" value="Alphavirus-like_MT_dom"/>
</dbReference>
<evidence type="ECO:0000256" key="8">
    <source>
        <dbReference type="ARBA" id="ARBA00022953"/>
    </source>
</evidence>
<dbReference type="InterPro" id="IPR043502">
    <property type="entry name" value="DNA/RNA_pol_sf"/>
</dbReference>
<feature type="domain" description="(+)RNA virus helicase C-terminal" evidence="11">
    <location>
        <begin position="2057"/>
        <end position="2387"/>
    </location>
</feature>
<dbReference type="InterPro" id="IPR027351">
    <property type="entry name" value="(+)RNA_virus_helicase_core_dom"/>
</dbReference>
<keyword evidence="14" id="KW-1185">Reference proteome</keyword>
<accession>A0A385HW49</accession>
<dbReference type="InterPro" id="IPR008749">
    <property type="entry name" value="Peptidase_C42"/>
</dbReference>
<dbReference type="KEGG" id="vg:41702730"/>
<dbReference type="GO" id="GO:0075523">
    <property type="term" value="P:viral translational frameshifting"/>
    <property type="evidence" value="ECO:0007669"/>
    <property type="project" value="UniProtKB-KW"/>
</dbReference>
<keyword evidence="8" id="KW-0693">Viral RNA replication</keyword>
<dbReference type="Pfam" id="PF00978">
    <property type="entry name" value="RdRP_2"/>
    <property type="match status" value="1"/>
</dbReference>
<dbReference type="Pfam" id="PF05533">
    <property type="entry name" value="Peptidase_C42"/>
    <property type="match status" value="1"/>
</dbReference>
<dbReference type="GO" id="GO:0016556">
    <property type="term" value="P:mRNA modification"/>
    <property type="evidence" value="ECO:0007669"/>
    <property type="project" value="InterPro"/>
</dbReference>
<dbReference type="RefSeq" id="YP_009552003.1">
    <property type="nucleotide sequence ID" value="NC_040572.1"/>
</dbReference>
<keyword evidence="5" id="KW-0688">Ribosomal frameshifting</keyword>
<evidence type="ECO:0000313" key="14">
    <source>
        <dbReference type="Proteomes" id="UP000290229"/>
    </source>
</evidence>
<dbReference type="GO" id="GO:0008174">
    <property type="term" value="F:mRNA methyltransferase activity"/>
    <property type="evidence" value="ECO:0007669"/>
    <property type="project" value="UniProtKB-UniRule"/>
</dbReference>
<dbReference type="EMBL" id="MH033657">
    <property type="protein sequence ID" value="AXY55034.1"/>
    <property type="molecule type" value="Genomic_RNA"/>
</dbReference>
<dbReference type="GO" id="GO:0006396">
    <property type="term" value="P:RNA processing"/>
    <property type="evidence" value="ECO:0007669"/>
    <property type="project" value="InterPro"/>
</dbReference>
<dbReference type="PROSITE" id="PS51657">
    <property type="entry name" value="PSRV_HELICASE"/>
    <property type="match status" value="1"/>
</dbReference>
<keyword evidence="7" id="KW-0067">ATP-binding</keyword>
<evidence type="ECO:0000313" key="13">
    <source>
        <dbReference type="EMBL" id="AXY55034.1"/>
    </source>
</evidence>
<evidence type="ECO:0000256" key="9">
    <source>
        <dbReference type="ARBA" id="ARBA00047984"/>
    </source>
</evidence>